<keyword evidence="3" id="KW-1185">Reference proteome</keyword>
<dbReference type="Proteomes" id="UP000027135">
    <property type="component" value="Unassembled WGS sequence"/>
</dbReference>
<feature type="domain" description="F-box" evidence="1">
    <location>
        <begin position="34"/>
        <end position="83"/>
    </location>
</feature>
<proteinExistence type="predicted"/>
<dbReference type="InParanoid" id="A0A067R617"/>
<reference evidence="2 3" key="1">
    <citation type="journal article" date="2014" name="Nat. Commun.">
        <title>Molecular traces of alternative social organization in a termite genome.</title>
        <authorList>
            <person name="Terrapon N."/>
            <person name="Li C."/>
            <person name="Robertson H.M."/>
            <person name="Ji L."/>
            <person name="Meng X."/>
            <person name="Booth W."/>
            <person name="Chen Z."/>
            <person name="Childers C.P."/>
            <person name="Glastad K.M."/>
            <person name="Gokhale K."/>
            <person name="Gowin J."/>
            <person name="Gronenberg W."/>
            <person name="Hermansen R.A."/>
            <person name="Hu H."/>
            <person name="Hunt B.G."/>
            <person name="Huylmans A.K."/>
            <person name="Khalil S.M."/>
            <person name="Mitchell R.D."/>
            <person name="Munoz-Torres M.C."/>
            <person name="Mustard J.A."/>
            <person name="Pan H."/>
            <person name="Reese J.T."/>
            <person name="Scharf M.E."/>
            <person name="Sun F."/>
            <person name="Vogel H."/>
            <person name="Xiao J."/>
            <person name="Yang W."/>
            <person name="Yang Z."/>
            <person name="Yang Z."/>
            <person name="Zhou J."/>
            <person name="Zhu J."/>
            <person name="Brent C.S."/>
            <person name="Elsik C.G."/>
            <person name="Goodisman M.A."/>
            <person name="Liberles D.A."/>
            <person name="Roe R.M."/>
            <person name="Vargo E.L."/>
            <person name="Vilcinskas A."/>
            <person name="Wang J."/>
            <person name="Bornberg-Bauer E."/>
            <person name="Korb J."/>
            <person name="Zhang G."/>
            <person name="Liebig J."/>
        </authorList>
    </citation>
    <scope>NUCLEOTIDE SEQUENCE [LARGE SCALE GENOMIC DNA]</scope>
    <source>
        <tissue evidence="2">Whole organism</tissue>
    </source>
</reference>
<evidence type="ECO:0000313" key="2">
    <source>
        <dbReference type="EMBL" id="KDR18809.1"/>
    </source>
</evidence>
<name>A0A067R617_ZOONE</name>
<dbReference type="AlphaFoldDB" id="A0A067R617"/>
<accession>A0A067R617</accession>
<sequence length="452" mass="52827">MKKFIRFIKSKIKRGNEESDNVGACSQREPKPSGLHITDLPPVVLARIFEHCSYDVLARRVRLVCKRFCEVATSVLNRGFSTLGQKIDRAMVDAVSHFEEGRTLEELLVKNYPFTLATQDVLPSIGQCRSTEQQLLMDQHYIALMLMKGQYRELRAFNWRHIYSPHSGSGHPACFYAGSLLDDFLRFLRIAHHWPIHLGLAMLNSSEKNEFPKLCTRRFIFTKHFEKRTKTFKRDYSISGAKLIDFCHNLTRKYVRMIPHEQAVMVNGTECHIEAHYRMPYTWLNFLPSSHAQPNQWSEDPRSIYLRMRQLINGRNHFFLEEVHHGKEMLITKPPYALELKYIVPSLHNAAHRNYGYLFFIGLIRRSAFDEERSPTVQLFDYFNLDFFTLHNETDTSDGVVNVPESSNMALDINKELHSSLRLTPIRFSDNSLSHIWKSSVTVKGYRQIHFR</sequence>
<evidence type="ECO:0000313" key="3">
    <source>
        <dbReference type="Proteomes" id="UP000027135"/>
    </source>
</evidence>
<dbReference type="PROSITE" id="PS50181">
    <property type="entry name" value="FBOX"/>
    <property type="match status" value="1"/>
</dbReference>
<dbReference type="Gene3D" id="1.20.1280.50">
    <property type="match status" value="1"/>
</dbReference>
<dbReference type="OrthoDB" id="6077919at2759"/>
<dbReference type="EMBL" id="KK852670">
    <property type="protein sequence ID" value="KDR18809.1"/>
    <property type="molecule type" value="Genomic_DNA"/>
</dbReference>
<dbReference type="InterPro" id="IPR036047">
    <property type="entry name" value="F-box-like_dom_sf"/>
</dbReference>
<gene>
    <name evidence="2" type="ORF">L798_07071</name>
</gene>
<evidence type="ECO:0000259" key="1">
    <source>
        <dbReference type="PROSITE" id="PS50181"/>
    </source>
</evidence>
<dbReference type="SUPFAM" id="SSF81383">
    <property type="entry name" value="F-box domain"/>
    <property type="match status" value="1"/>
</dbReference>
<organism evidence="2 3">
    <name type="scientific">Zootermopsis nevadensis</name>
    <name type="common">Dampwood termite</name>
    <dbReference type="NCBI Taxonomy" id="136037"/>
    <lineage>
        <taxon>Eukaryota</taxon>
        <taxon>Metazoa</taxon>
        <taxon>Ecdysozoa</taxon>
        <taxon>Arthropoda</taxon>
        <taxon>Hexapoda</taxon>
        <taxon>Insecta</taxon>
        <taxon>Pterygota</taxon>
        <taxon>Neoptera</taxon>
        <taxon>Polyneoptera</taxon>
        <taxon>Dictyoptera</taxon>
        <taxon>Blattodea</taxon>
        <taxon>Blattoidea</taxon>
        <taxon>Termitoidae</taxon>
        <taxon>Termopsidae</taxon>
        <taxon>Zootermopsis</taxon>
    </lineage>
</organism>
<dbReference type="InterPro" id="IPR001810">
    <property type="entry name" value="F-box_dom"/>
</dbReference>
<protein>
    <recommendedName>
        <fullName evidence="1">F-box domain-containing protein</fullName>
    </recommendedName>
</protein>